<dbReference type="PANTHER" id="PTHR33169:SF14">
    <property type="entry name" value="TRANSCRIPTIONAL REGULATOR RV3488"/>
    <property type="match status" value="1"/>
</dbReference>
<dbReference type="InterPro" id="IPR036388">
    <property type="entry name" value="WH-like_DNA-bd_sf"/>
</dbReference>
<proteinExistence type="predicted"/>
<dbReference type="PANTHER" id="PTHR33169">
    <property type="entry name" value="PADR-FAMILY TRANSCRIPTIONAL REGULATOR"/>
    <property type="match status" value="1"/>
</dbReference>
<evidence type="ECO:0000313" key="1">
    <source>
        <dbReference type="EMBL" id="TVY02406.1"/>
    </source>
</evidence>
<name>A0A559JRA6_9BACL</name>
<dbReference type="EMBL" id="VNJI01000065">
    <property type="protein sequence ID" value="TVY02406.1"/>
    <property type="molecule type" value="Genomic_DNA"/>
</dbReference>
<evidence type="ECO:0008006" key="3">
    <source>
        <dbReference type="Google" id="ProtNLM"/>
    </source>
</evidence>
<dbReference type="Gene3D" id="1.10.10.10">
    <property type="entry name" value="Winged helix-like DNA-binding domain superfamily/Winged helix DNA-binding domain"/>
    <property type="match status" value="2"/>
</dbReference>
<dbReference type="InterPro" id="IPR052509">
    <property type="entry name" value="Metal_resp_DNA-bind_regulator"/>
</dbReference>
<evidence type="ECO:0000313" key="2">
    <source>
        <dbReference type="Proteomes" id="UP000317036"/>
    </source>
</evidence>
<dbReference type="SUPFAM" id="SSF46785">
    <property type="entry name" value="Winged helix' DNA-binding domain"/>
    <property type="match status" value="2"/>
</dbReference>
<dbReference type="RefSeq" id="WP_144854298.1">
    <property type="nucleotide sequence ID" value="NZ_VNJI01000065.1"/>
</dbReference>
<organism evidence="1 2">
    <name type="scientific">Paenibacillus cremeus</name>
    <dbReference type="NCBI Taxonomy" id="2163881"/>
    <lineage>
        <taxon>Bacteria</taxon>
        <taxon>Bacillati</taxon>
        <taxon>Bacillota</taxon>
        <taxon>Bacilli</taxon>
        <taxon>Bacillales</taxon>
        <taxon>Paenibacillaceae</taxon>
        <taxon>Paenibacillus</taxon>
    </lineage>
</organism>
<protein>
    <recommendedName>
        <fullName evidence="3">PadR family transcriptional regulator</fullName>
    </recommendedName>
</protein>
<keyword evidence="2" id="KW-1185">Reference proteome</keyword>
<dbReference type="OrthoDB" id="2447398at2"/>
<dbReference type="AlphaFoldDB" id="A0A559JRA6"/>
<sequence>MPIKKNAMNAPDRLGISKVELLYLIVFHKLTTRSMGSKDLIDAIKLELATFDQRRHLSHIYDVLQSMESFGWIADQDGRGRDKTFGLTTTGREKMHWFESTYLETVNKIYTMTKHFVLYIQGDPTYPAPELTNEEIKLLNRLINVKHTVRYLFMDMLKEHRETGVTGKQFLETMEKTHRWRVDDSYLYQLLRAIEGPEGWVVGKWDDERKRNSFYYRLTSAGERIMAIEGENTSSLMKDVMKYTGNILRLFGKRSVKEQGTSGSQTAISEYEKDGVNLGSIHSFSDTPIILPN</sequence>
<reference evidence="1 2" key="1">
    <citation type="submission" date="2019-07" db="EMBL/GenBank/DDBJ databases">
        <authorList>
            <person name="Kim J."/>
        </authorList>
    </citation>
    <scope>NUCLEOTIDE SEQUENCE [LARGE SCALE GENOMIC DNA]</scope>
    <source>
        <strain evidence="1 2">JC52</strain>
    </source>
</reference>
<comment type="caution">
    <text evidence="1">The sequence shown here is derived from an EMBL/GenBank/DDBJ whole genome shotgun (WGS) entry which is preliminary data.</text>
</comment>
<dbReference type="Proteomes" id="UP000317036">
    <property type="component" value="Unassembled WGS sequence"/>
</dbReference>
<accession>A0A559JRA6</accession>
<dbReference type="InterPro" id="IPR036390">
    <property type="entry name" value="WH_DNA-bd_sf"/>
</dbReference>
<gene>
    <name evidence="1" type="ORF">FPZ49_31605</name>
</gene>